<reference evidence="5" key="1">
    <citation type="submission" date="2021-01" db="EMBL/GenBank/DDBJ databases">
        <authorList>
            <consortium name="Genoscope - CEA"/>
            <person name="William W."/>
        </authorList>
    </citation>
    <scope>NUCLEOTIDE SEQUENCE</scope>
</reference>
<dbReference type="GO" id="GO:0004467">
    <property type="term" value="F:long-chain fatty acid-CoA ligase activity"/>
    <property type="evidence" value="ECO:0007669"/>
    <property type="project" value="TreeGrafter"/>
</dbReference>
<dbReference type="PANTHER" id="PTHR43272">
    <property type="entry name" value="LONG-CHAIN-FATTY-ACID--COA LIGASE"/>
    <property type="match status" value="1"/>
</dbReference>
<evidence type="ECO:0000259" key="4">
    <source>
        <dbReference type="Pfam" id="PF00501"/>
    </source>
</evidence>
<organism evidence="5 6">
    <name type="scientific">Paramecium primaurelia</name>
    <dbReference type="NCBI Taxonomy" id="5886"/>
    <lineage>
        <taxon>Eukaryota</taxon>
        <taxon>Sar</taxon>
        <taxon>Alveolata</taxon>
        <taxon>Ciliophora</taxon>
        <taxon>Intramacronucleata</taxon>
        <taxon>Oligohymenophorea</taxon>
        <taxon>Peniculida</taxon>
        <taxon>Parameciidae</taxon>
        <taxon>Paramecium</taxon>
    </lineage>
</organism>
<comment type="caution">
    <text evidence="5">The sequence shown here is derived from an EMBL/GenBank/DDBJ whole genome shotgun (WGS) entry which is preliminary data.</text>
</comment>
<evidence type="ECO:0000313" key="6">
    <source>
        <dbReference type="Proteomes" id="UP000688137"/>
    </source>
</evidence>
<proteinExistence type="predicted"/>
<dbReference type="OMA" id="NHVFEQV"/>
<dbReference type="InterPro" id="IPR020845">
    <property type="entry name" value="AMP-binding_CS"/>
</dbReference>
<dbReference type="EMBL" id="CAJJDM010000071">
    <property type="protein sequence ID" value="CAD8082631.1"/>
    <property type="molecule type" value="Genomic_DNA"/>
</dbReference>
<name>A0A8S1MX65_PARPR</name>
<keyword evidence="3" id="KW-0443">Lipid metabolism</keyword>
<dbReference type="Proteomes" id="UP000688137">
    <property type="component" value="Unassembled WGS sequence"/>
</dbReference>
<keyword evidence="2" id="KW-0276">Fatty acid metabolism</keyword>
<dbReference type="Pfam" id="PF00501">
    <property type="entry name" value="AMP-binding"/>
    <property type="match status" value="1"/>
</dbReference>
<keyword evidence="1" id="KW-0436">Ligase</keyword>
<sequence length="667" mass="75626">MQISEKGFYRILNSYDQQDPRKHIDWTTDFTHELPIRGMDDPKPITIPEAFKQDCTQFINLPALSVKRNKIWQTMSYGEYYSTVLDFASALIELNITKLSAVNIIGFNAPEWNIAFMGSIHAHNLPVGIYTTNNPEACLYVSEHSECELLVADTREQLNKYLSIWDRLPKLKAIVLYNDNVHHIKYIPPNRKVYNWDDFIQIGKKSKNLDLINQRTNQLQPGNCCTLIYTSGTTGNPKGVMLSHDNYMFIVAQHLKKYKIDDGYRIVSYLPLSHVAAQLVDLIGIFRWGGHLFFANPDALQGSLINTLKEVRPTFFLGVPRVWEKIYEEMQKVAKSNGIIKTMIAKWAKSIGKIGTFAQTHDQDPPTCFGLAEKIVYLQVKKALGLDKAAYLLFGAAPLSPEIREYFLSLNMYLINAYGMSECGGVQTLSFPENFSQFDSFFMSSAGSAIEGTEMKIFNPDKDGNGEICYKGRHIFMGYFKDDASTRQTIDECGFLHSGDIGKIDQKGNLIITGRIKELIITAGGENVAPILIENEIKKNLEFVSNCMVIGDNRKYLSVLLTLKQDLQGKGKLTAEVISEFNAQGSQATTVEEAKLDPIIKQYIQSLIDKTNQQVISKAQQIRKWIIIEGDFSIETGELTPTLKLKRKIVEKKWHGEIERMYLDPKL</sequence>
<dbReference type="GO" id="GO:0016020">
    <property type="term" value="C:membrane"/>
    <property type="evidence" value="ECO:0007669"/>
    <property type="project" value="TreeGrafter"/>
</dbReference>
<evidence type="ECO:0000313" key="5">
    <source>
        <dbReference type="EMBL" id="CAD8082631.1"/>
    </source>
</evidence>
<evidence type="ECO:0000256" key="3">
    <source>
        <dbReference type="ARBA" id="ARBA00023098"/>
    </source>
</evidence>
<dbReference type="InterPro" id="IPR000873">
    <property type="entry name" value="AMP-dep_synth/lig_dom"/>
</dbReference>
<evidence type="ECO:0000256" key="2">
    <source>
        <dbReference type="ARBA" id="ARBA00022832"/>
    </source>
</evidence>
<protein>
    <recommendedName>
        <fullName evidence="4">AMP-dependent synthetase/ligase domain-containing protein</fullName>
    </recommendedName>
</protein>
<evidence type="ECO:0000256" key="1">
    <source>
        <dbReference type="ARBA" id="ARBA00022598"/>
    </source>
</evidence>
<dbReference type="PROSITE" id="PS00455">
    <property type="entry name" value="AMP_BINDING"/>
    <property type="match status" value="1"/>
</dbReference>
<dbReference type="GO" id="GO:0005783">
    <property type="term" value="C:endoplasmic reticulum"/>
    <property type="evidence" value="ECO:0007669"/>
    <property type="project" value="TreeGrafter"/>
</dbReference>
<dbReference type="PANTHER" id="PTHR43272:SF32">
    <property type="entry name" value="AMP-DEPENDENT SYNTHETASE_LIGASE DOMAIN-CONTAINING PROTEIN"/>
    <property type="match status" value="1"/>
</dbReference>
<gene>
    <name evidence="5" type="ORF">PPRIM_AZ9-3.1.T0680052</name>
</gene>
<dbReference type="Pfam" id="PF23562">
    <property type="entry name" value="AMP-binding_C_3"/>
    <property type="match status" value="1"/>
</dbReference>
<accession>A0A8S1MX65</accession>
<dbReference type="AlphaFoldDB" id="A0A8S1MX65"/>
<keyword evidence="6" id="KW-1185">Reference proteome</keyword>
<feature type="domain" description="AMP-dependent synthetase/ligase" evidence="4">
    <location>
        <begin position="52"/>
        <end position="480"/>
    </location>
</feature>